<dbReference type="InterPro" id="IPR007667">
    <property type="entry name" value="Hypoxia_induced_domain"/>
</dbReference>
<evidence type="ECO:0000259" key="7">
    <source>
        <dbReference type="PROSITE" id="PS51503"/>
    </source>
</evidence>
<accession>A0ABP1Q9B5</accession>
<evidence type="ECO:0000256" key="2">
    <source>
        <dbReference type="ARBA" id="ARBA00022692"/>
    </source>
</evidence>
<name>A0ABP1Q9B5_9HEXA</name>
<dbReference type="Pfam" id="PF04588">
    <property type="entry name" value="HIG_1_N"/>
    <property type="match status" value="1"/>
</dbReference>
<reference evidence="8 9" key="1">
    <citation type="submission" date="2024-08" db="EMBL/GenBank/DDBJ databases">
        <authorList>
            <person name="Cucini C."/>
            <person name="Frati F."/>
        </authorList>
    </citation>
    <scope>NUCLEOTIDE SEQUENCE [LARGE SCALE GENOMIC DNA]</scope>
</reference>
<dbReference type="PROSITE" id="PS51503">
    <property type="entry name" value="HIG1"/>
    <property type="match status" value="1"/>
</dbReference>
<proteinExistence type="predicted"/>
<keyword evidence="4" id="KW-0496">Mitochondrion</keyword>
<dbReference type="EMBL" id="CAXLJM020000026">
    <property type="protein sequence ID" value="CAL8094139.1"/>
    <property type="molecule type" value="Genomic_DNA"/>
</dbReference>
<dbReference type="PANTHER" id="PTHR12297:SF3">
    <property type="entry name" value="HIG1 DOMAIN FAMILY MEMBER 1A"/>
    <property type="match status" value="1"/>
</dbReference>
<dbReference type="Gene3D" id="6.10.140.1320">
    <property type="match status" value="1"/>
</dbReference>
<evidence type="ECO:0000256" key="3">
    <source>
        <dbReference type="ARBA" id="ARBA00022989"/>
    </source>
</evidence>
<evidence type="ECO:0000256" key="6">
    <source>
        <dbReference type="SAM" id="Phobius"/>
    </source>
</evidence>
<protein>
    <recommendedName>
        <fullName evidence="7">HIG1 domain-containing protein</fullName>
    </recommendedName>
</protein>
<keyword evidence="5 6" id="KW-0472">Membrane</keyword>
<dbReference type="InterPro" id="IPR050355">
    <property type="entry name" value="RCF1"/>
</dbReference>
<feature type="transmembrane region" description="Helical" evidence="6">
    <location>
        <begin position="60"/>
        <end position="86"/>
    </location>
</feature>
<keyword evidence="9" id="KW-1185">Reference proteome</keyword>
<gene>
    <name evidence="8" type="ORF">ODALV1_LOCUS8706</name>
</gene>
<evidence type="ECO:0000256" key="5">
    <source>
        <dbReference type="ARBA" id="ARBA00023136"/>
    </source>
</evidence>
<dbReference type="PANTHER" id="PTHR12297">
    <property type="entry name" value="HYPOXIA-INDUCBILE GENE 1 HIG1 -RELATED"/>
    <property type="match status" value="1"/>
</dbReference>
<evidence type="ECO:0000256" key="4">
    <source>
        <dbReference type="ARBA" id="ARBA00023128"/>
    </source>
</evidence>
<evidence type="ECO:0000256" key="1">
    <source>
        <dbReference type="ARBA" id="ARBA00004325"/>
    </source>
</evidence>
<comment type="caution">
    <text evidence="8">The sequence shown here is derived from an EMBL/GenBank/DDBJ whole genome shotgun (WGS) entry which is preliminary data.</text>
</comment>
<keyword evidence="3 6" id="KW-1133">Transmembrane helix</keyword>
<keyword evidence="2 6" id="KW-0812">Transmembrane</keyword>
<feature type="transmembrane region" description="Helical" evidence="6">
    <location>
        <begin position="31"/>
        <end position="48"/>
    </location>
</feature>
<sequence>MADDKSKLGFKSVYDEGQESKFLAKAKANPFVPAGICGALSALLYSAYKFKNRGNQKVSVYLIHTRVAAQGAVVAAITVGVGYQMYREYFLGEEPPSMTKKST</sequence>
<comment type="subcellular location">
    <subcellularLocation>
        <location evidence="1">Mitochondrion membrane</location>
    </subcellularLocation>
</comment>
<organism evidence="8 9">
    <name type="scientific">Orchesella dallaii</name>
    <dbReference type="NCBI Taxonomy" id="48710"/>
    <lineage>
        <taxon>Eukaryota</taxon>
        <taxon>Metazoa</taxon>
        <taxon>Ecdysozoa</taxon>
        <taxon>Arthropoda</taxon>
        <taxon>Hexapoda</taxon>
        <taxon>Collembola</taxon>
        <taxon>Entomobryomorpha</taxon>
        <taxon>Entomobryoidea</taxon>
        <taxon>Orchesellidae</taxon>
        <taxon>Orchesellinae</taxon>
        <taxon>Orchesella</taxon>
    </lineage>
</organism>
<evidence type="ECO:0000313" key="9">
    <source>
        <dbReference type="Proteomes" id="UP001642540"/>
    </source>
</evidence>
<feature type="domain" description="HIG1" evidence="7">
    <location>
        <begin position="3"/>
        <end position="95"/>
    </location>
</feature>
<dbReference type="Proteomes" id="UP001642540">
    <property type="component" value="Unassembled WGS sequence"/>
</dbReference>
<evidence type="ECO:0000313" key="8">
    <source>
        <dbReference type="EMBL" id="CAL8094139.1"/>
    </source>
</evidence>